<name>A0ABP8AWF7_9MICO</name>
<dbReference type="PANTHER" id="PTHR18964:SF149">
    <property type="entry name" value="BIFUNCTIONAL UDP-N-ACETYLGLUCOSAMINE 2-EPIMERASE_N-ACETYLMANNOSAMINE KINASE"/>
    <property type="match status" value="1"/>
</dbReference>
<evidence type="ECO:0000256" key="1">
    <source>
        <dbReference type="ARBA" id="ARBA00006479"/>
    </source>
</evidence>
<accession>A0ABP8AWF7</accession>
<comment type="caution">
    <text evidence="2">The sequence shown here is derived from an EMBL/GenBank/DDBJ whole genome shotgun (WGS) entry which is preliminary data.</text>
</comment>
<dbReference type="EMBL" id="BAABBX010000015">
    <property type="protein sequence ID" value="GAA4192061.1"/>
    <property type="molecule type" value="Genomic_DNA"/>
</dbReference>
<evidence type="ECO:0000313" key="3">
    <source>
        <dbReference type="Proteomes" id="UP001500213"/>
    </source>
</evidence>
<protein>
    <submittedName>
        <fullName evidence="2">ROK family protein</fullName>
    </submittedName>
</protein>
<dbReference type="Gene3D" id="1.10.10.10">
    <property type="entry name" value="Winged helix-like DNA-binding domain superfamily/Winged helix DNA-binding domain"/>
    <property type="match status" value="1"/>
</dbReference>
<dbReference type="Pfam" id="PF00480">
    <property type="entry name" value="ROK"/>
    <property type="match status" value="1"/>
</dbReference>
<dbReference type="InterPro" id="IPR043129">
    <property type="entry name" value="ATPase_NBD"/>
</dbReference>
<proteinExistence type="inferred from homology"/>
<keyword evidence="3" id="KW-1185">Reference proteome</keyword>
<comment type="similarity">
    <text evidence="1">Belongs to the ROK (NagC/XylR) family.</text>
</comment>
<organism evidence="2 3">
    <name type="scientific">Gryllotalpicola kribbensis</name>
    <dbReference type="NCBI Taxonomy" id="993084"/>
    <lineage>
        <taxon>Bacteria</taxon>
        <taxon>Bacillati</taxon>
        <taxon>Actinomycetota</taxon>
        <taxon>Actinomycetes</taxon>
        <taxon>Micrococcales</taxon>
        <taxon>Microbacteriaceae</taxon>
        <taxon>Gryllotalpicola</taxon>
    </lineage>
</organism>
<dbReference type="PANTHER" id="PTHR18964">
    <property type="entry name" value="ROK (REPRESSOR, ORF, KINASE) FAMILY"/>
    <property type="match status" value="1"/>
</dbReference>
<dbReference type="SUPFAM" id="SSF53067">
    <property type="entry name" value="Actin-like ATPase domain"/>
    <property type="match status" value="1"/>
</dbReference>
<sequence>MNPGPSTSPSERAATSPQLLRRINVESVLDFAFGHEVFDASEVIAATGLTRSTALGVCAELVARGWLVEVEDARAAGAYSKGRPARRYRLRGDAAVLAAVDAGEHHVVATVTDLSGAVRARAEARFGAQTPGRRLAVIRRALDTAVADAGGRAPIVTVVGIPAPVDGAGASPDGDGFWRLMNPQLTERLEGYGRVVVENDANLAVLAERARLGAEIESFAVLLSGERFGAGIMVDGHLLRGRHGGAGELRLLNLVDDVGSADGLGHLAREWGREAARAGKVKPKTPLAASPADRLTAEDVLAAASRNDPVATRIVARLGDRLAQIAEILVSLLDVERVIVAGAIAAAAGPIIESAQRSLAENFYPPLPVVAASELGGDVVVLGAIQRALIEVRTDPFELQPVL</sequence>
<reference evidence="3" key="1">
    <citation type="journal article" date="2019" name="Int. J. Syst. Evol. Microbiol.">
        <title>The Global Catalogue of Microorganisms (GCM) 10K type strain sequencing project: providing services to taxonomists for standard genome sequencing and annotation.</title>
        <authorList>
            <consortium name="The Broad Institute Genomics Platform"/>
            <consortium name="The Broad Institute Genome Sequencing Center for Infectious Disease"/>
            <person name="Wu L."/>
            <person name="Ma J."/>
        </authorList>
    </citation>
    <scope>NUCLEOTIDE SEQUENCE [LARGE SCALE GENOMIC DNA]</scope>
    <source>
        <strain evidence="3">JCM 17593</strain>
    </source>
</reference>
<dbReference type="InterPro" id="IPR000600">
    <property type="entry name" value="ROK"/>
</dbReference>
<dbReference type="RefSeq" id="WP_344777148.1">
    <property type="nucleotide sequence ID" value="NZ_BAABBX010000015.1"/>
</dbReference>
<evidence type="ECO:0000313" key="2">
    <source>
        <dbReference type="EMBL" id="GAA4192061.1"/>
    </source>
</evidence>
<dbReference type="Proteomes" id="UP001500213">
    <property type="component" value="Unassembled WGS sequence"/>
</dbReference>
<gene>
    <name evidence="2" type="ORF">GCM10022288_23830</name>
</gene>
<dbReference type="Gene3D" id="3.30.420.40">
    <property type="match status" value="2"/>
</dbReference>
<dbReference type="InterPro" id="IPR036388">
    <property type="entry name" value="WH-like_DNA-bd_sf"/>
</dbReference>